<keyword evidence="2" id="KW-1185">Reference proteome</keyword>
<organism evidence="1 2">
    <name type="scientific">Mycolicibacterium frederiksbergense</name>
    <dbReference type="NCBI Taxonomy" id="117567"/>
    <lineage>
        <taxon>Bacteria</taxon>
        <taxon>Bacillati</taxon>
        <taxon>Actinomycetota</taxon>
        <taxon>Actinomycetes</taxon>
        <taxon>Mycobacteriales</taxon>
        <taxon>Mycobacteriaceae</taxon>
        <taxon>Mycolicibacterium</taxon>
    </lineage>
</organism>
<comment type="caution">
    <text evidence="1">The sequence shown here is derived from an EMBL/GenBank/DDBJ whole genome shotgun (WGS) entry which is preliminary data.</text>
</comment>
<accession>A0ABT6L160</accession>
<gene>
    <name evidence="1" type="ORF">M2272_003306</name>
</gene>
<dbReference type="EMBL" id="JARXVE010000005">
    <property type="protein sequence ID" value="MDH6196653.1"/>
    <property type="molecule type" value="Genomic_DNA"/>
</dbReference>
<sequence>MCLLAVLRWLDFRGMIDEPEAREIALGAFESKGVVLGGCRELNDGWFFPCVTKRTEMYCGVIVNKATGRLLRVMAGSPMANDPTLYDRGYQFNSYDLVVLAVENLEETVRVLHGLHAVTVDTYYKNDRVYRVGRGLTEVEVRERLSRLPCLFSGGFDCRLEELEQAREAGWFSFKVFEYRGKE</sequence>
<protein>
    <submittedName>
        <fullName evidence="1">Uncharacterized protein</fullName>
    </submittedName>
</protein>
<name>A0ABT6L160_9MYCO</name>
<proteinExistence type="predicted"/>
<reference evidence="1 2" key="1">
    <citation type="submission" date="2023-04" db="EMBL/GenBank/DDBJ databases">
        <title>Forest soil microbial communities from Buena Vista Peninsula, Colon Province, Panama.</title>
        <authorList>
            <person name="Bouskill N."/>
        </authorList>
    </citation>
    <scope>NUCLEOTIDE SEQUENCE [LARGE SCALE GENOMIC DNA]</scope>
    <source>
        <strain evidence="1 2">AC80</strain>
    </source>
</reference>
<dbReference type="Proteomes" id="UP001160130">
    <property type="component" value="Unassembled WGS sequence"/>
</dbReference>
<evidence type="ECO:0000313" key="2">
    <source>
        <dbReference type="Proteomes" id="UP001160130"/>
    </source>
</evidence>
<evidence type="ECO:0000313" key="1">
    <source>
        <dbReference type="EMBL" id="MDH6196653.1"/>
    </source>
</evidence>